<organism evidence="1">
    <name type="scientific">Graphocephala atropunctata</name>
    <dbReference type="NCBI Taxonomy" id="36148"/>
    <lineage>
        <taxon>Eukaryota</taxon>
        <taxon>Metazoa</taxon>
        <taxon>Ecdysozoa</taxon>
        <taxon>Arthropoda</taxon>
        <taxon>Hexapoda</taxon>
        <taxon>Insecta</taxon>
        <taxon>Pterygota</taxon>
        <taxon>Neoptera</taxon>
        <taxon>Paraneoptera</taxon>
        <taxon>Hemiptera</taxon>
        <taxon>Auchenorrhyncha</taxon>
        <taxon>Membracoidea</taxon>
        <taxon>Cicadellidae</taxon>
        <taxon>Cicadellinae</taxon>
        <taxon>Cicadellini</taxon>
        <taxon>Graphocephala</taxon>
    </lineage>
</organism>
<dbReference type="AlphaFoldDB" id="A0A1B6KS56"/>
<accession>A0A1B6KS56</accession>
<dbReference type="EMBL" id="GEBQ01025691">
    <property type="protein sequence ID" value="JAT14286.1"/>
    <property type="molecule type" value="Transcribed_RNA"/>
</dbReference>
<protein>
    <submittedName>
        <fullName evidence="1">Uncharacterized protein</fullName>
    </submittedName>
</protein>
<evidence type="ECO:0000313" key="1">
    <source>
        <dbReference type="EMBL" id="JAT14286.1"/>
    </source>
</evidence>
<sequence length="202" mass="22742">MNSQQSTQRPAVDTIICHGQLVSLSHLTVISTSARRGLPKSQLQSGLSRQRDCHHLDIISGRGNMSAFTSIIQILHYSLFLGVMGRPAVKVGIKVSSAAQTYYIQVPPVQFPNSQYPNFNYTYVWPYNLTTTTTVAPTYRPIYTVPAQQFSGVPQVVNCSGMSCYTLLPLVPSDFYSQTPYYSWGWRSWASRYWSACAWFMC</sequence>
<name>A0A1B6KS56_9HEMI</name>
<gene>
    <name evidence="1" type="ORF">g.1207</name>
</gene>
<reference evidence="1" key="1">
    <citation type="submission" date="2015-11" db="EMBL/GenBank/DDBJ databases">
        <title>De novo transcriptome assembly of four potential Pierce s Disease insect vectors from Arizona vineyards.</title>
        <authorList>
            <person name="Tassone E.E."/>
        </authorList>
    </citation>
    <scope>NUCLEOTIDE SEQUENCE</scope>
</reference>
<proteinExistence type="predicted"/>